<gene>
    <name evidence="2" type="ORF">SAMN04488121_105172</name>
</gene>
<dbReference type="Gene3D" id="3.40.50.720">
    <property type="entry name" value="NAD(P)-binding Rossmann-like Domain"/>
    <property type="match status" value="1"/>
</dbReference>
<organism evidence="2 3">
    <name type="scientific">Chitinophaga filiformis</name>
    <name type="common">Myxococcus filiformis</name>
    <name type="synonym">Flexibacter filiformis</name>
    <dbReference type="NCBI Taxonomy" id="104663"/>
    <lineage>
        <taxon>Bacteria</taxon>
        <taxon>Pseudomonadati</taxon>
        <taxon>Bacteroidota</taxon>
        <taxon>Chitinophagia</taxon>
        <taxon>Chitinophagales</taxon>
        <taxon>Chitinophagaceae</taxon>
        <taxon>Chitinophaga</taxon>
    </lineage>
</organism>
<dbReference type="GO" id="GO:0004074">
    <property type="term" value="F:biliverdin reductase [NAD(P)H] activity"/>
    <property type="evidence" value="ECO:0007669"/>
    <property type="project" value="TreeGrafter"/>
</dbReference>
<accession>A0A1G7VM53</accession>
<dbReference type="OrthoDB" id="9803892at2"/>
<proteinExistence type="predicted"/>
<dbReference type="RefSeq" id="WP_089834833.1">
    <property type="nucleotide sequence ID" value="NZ_FNBN01000005.1"/>
</dbReference>
<dbReference type="AlphaFoldDB" id="A0A1G7VM53"/>
<dbReference type="InterPro" id="IPR036291">
    <property type="entry name" value="NAD(P)-bd_dom_sf"/>
</dbReference>
<dbReference type="STRING" id="104663.SAMN04488121_105172"/>
<dbReference type="SUPFAM" id="SSF51735">
    <property type="entry name" value="NAD(P)-binding Rossmann-fold domains"/>
    <property type="match status" value="1"/>
</dbReference>
<evidence type="ECO:0000313" key="3">
    <source>
        <dbReference type="Proteomes" id="UP000199045"/>
    </source>
</evidence>
<dbReference type="GO" id="GO:0042602">
    <property type="term" value="F:riboflavin reductase (NADPH) activity"/>
    <property type="evidence" value="ECO:0007669"/>
    <property type="project" value="TreeGrafter"/>
</dbReference>
<dbReference type="EMBL" id="FNBN01000005">
    <property type="protein sequence ID" value="SDG60681.1"/>
    <property type="molecule type" value="Genomic_DNA"/>
</dbReference>
<dbReference type="Pfam" id="PF13460">
    <property type="entry name" value="NAD_binding_10"/>
    <property type="match status" value="1"/>
</dbReference>
<dbReference type="PANTHER" id="PTHR43355:SF2">
    <property type="entry name" value="FLAVIN REDUCTASE (NADPH)"/>
    <property type="match status" value="1"/>
</dbReference>
<name>A0A1G7VM53_CHIFI</name>
<dbReference type="Proteomes" id="UP000199045">
    <property type="component" value="Unassembled WGS sequence"/>
</dbReference>
<protein>
    <submittedName>
        <fullName evidence="2">Putative NADH-flavin reductase</fullName>
    </submittedName>
</protein>
<sequence length="213" mass="23108">MKIAIIGASAGIGAEAVKLALERGHSIRALSRNNASLPEHESLTKITGTALSAGDLKESIAGTDAVIVTVGTKKKKGTTLFSDLAKTLLMVTSELNYMGAVIIVTGFGTGESARYLTFFLRLVINLFLKDQYKDKTRLEKIISESSMNWEFVKPGMLTNGPLTSNYKVISKLFKGIKISKISRADVADYLVKEAEHSKFLHCHVALTGCKEIV</sequence>
<dbReference type="InterPro" id="IPR051606">
    <property type="entry name" value="Polyketide_Oxido-like"/>
</dbReference>
<feature type="domain" description="NAD(P)-binding" evidence="1">
    <location>
        <begin position="7"/>
        <end position="196"/>
    </location>
</feature>
<dbReference type="PANTHER" id="PTHR43355">
    <property type="entry name" value="FLAVIN REDUCTASE (NADPH)"/>
    <property type="match status" value="1"/>
</dbReference>
<reference evidence="2 3" key="1">
    <citation type="submission" date="2016-10" db="EMBL/GenBank/DDBJ databases">
        <authorList>
            <person name="de Groot N.N."/>
        </authorList>
    </citation>
    <scope>NUCLEOTIDE SEQUENCE [LARGE SCALE GENOMIC DNA]</scope>
    <source>
        <strain evidence="2 3">DSM 527</strain>
    </source>
</reference>
<dbReference type="InterPro" id="IPR016040">
    <property type="entry name" value="NAD(P)-bd_dom"/>
</dbReference>
<evidence type="ECO:0000259" key="1">
    <source>
        <dbReference type="Pfam" id="PF13460"/>
    </source>
</evidence>
<evidence type="ECO:0000313" key="2">
    <source>
        <dbReference type="EMBL" id="SDG60681.1"/>
    </source>
</evidence>